<dbReference type="Proteomes" id="UP001732700">
    <property type="component" value="Chromosome 2D"/>
</dbReference>
<keyword evidence="2" id="KW-1185">Reference proteome</keyword>
<accession>A0ACD5VB91</accession>
<sequence>MAKVSVFSDGVVNDEAADGEGATLHRDVPWTLRSTVRRELQDIGSLSPASSPEAAPTGPQTESPPSPPSPSISLQPTPAQQPGYFETGSQYHPPPPSGGRAGLFIGASAGAVVIICLILSAVWFLLRRRRRPKVTTARSPGSDHKGKPMEEEEEEFEKWTGPRRFVYNELAVATRFFSDEEKLGEGGFGSVYHGYLKETNVHVAVKRVSKGSQQGKKEYVAEVRVISQLRHRNLVQLVGWCHDDSELLLVYELMPNGSLDMHIHNQEKVLSWSLRHEIVLGVGSALLYLHEEWEQCVLHRDIKPSNLMLDASFKVKLGDFGLARLVDHGHGSHTTMLMGTMGYMDPESMVSGKASTQSDVYSFGVVVLEIISGRRPILVLQGNQSVTMQLVQVVWELYGEGRILDAADTRLDCQFDGQVMERMMVAALWCVHPDSSQRPTIRQVLSVMRSEAPLPILPAKMPVPTFAVPVDIFLSQSLHSGSSSYGTGATRSSTGTTRSSSAGVHTSSTLPR</sequence>
<reference evidence="1" key="2">
    <citation type="submission" date="2025-09" db="UniProtKB">
        <authorList>
            <consortium name="EnsemblPlants"/>
        </authorList>
    </citation>
    <scope>IDENTIFICATION</scope>
</reference>
<dbReference type="EnsemblPlants" id="AVESA.00010b.r2.2DG0393590.1">
    <property type="protein sequence ID" value="AVESA.00010b.r2.2DG0393590.1.CDS"/>
    <property type="gene ID" value="AVESA.00010b.r2.2DG0393590"/>
</dbReference>
<protein>
    <submittedName>
        <fullName evidence="1">Uncharacterized protein</fullName>
    </submittedName>
</protein>
<name>A0ACD5VB91_AVESA</name>
<proteinExistence type="predicted"/>
<evidence type="ECO:0000313" key="2">
    <source>
        <dbReference type="Proteomes" id="UP001732700"/>
    </source>
</evidence>
<evidence type="ECO:0000313" key="1">
    <source>
        <dbReference type="EnsemblPlants" id="AVESA.00010b.r2.2DG0393590.1.CDS"/>
    </source>
</evidence>
<organism evidence="1 2">
    <name type="scientific">Avena sativa</name>
    <name type="common">Oat</name>
    <dbReference type="NCBI Taxonomy" id="4498"/>
    <lineage>
        <taxon>Eukaryota</taxon>
        <taxon>Viridiplantae</taxon>
        <taxon>Streptophyta</taxon>
        <taxon>Embryophyta</taxon>
        <taxon>Tracheophyta</taxon>
        <taxon>Spermatophyta</taxon>
        <taxon>Magnoliopsida</taxon>
        <taxon>Liliopsida</taxon>
        <taxon>Poales</taxon>
        <taxon>Poaceae</taxon>
        <taxon>BOP clade</taxon>
        <taxon>Pooideae</taxon>
        <taxon>Poodae</taxon>
        <taxon>Poeae</taxon>
        <taxon>Poeae Chloroplast Group 1 (Aveneae type)</taxon>
        <taxon>Aveninae</taxon>
        <taxon>Avena</taxon>
    </lineage>
</organism>
<reference evidence="1" key="1">
    <citation type="submission" date="2021-05" db="EMBL/GenBank/DDBJ databases">
        <authorList>
            <person name="Scholz U."/>
            <person name="Mascher M."/>
            <person name="Fiebig A."/>
        </authorList>
    </citation>
    <scope>NUCLEOTIDE SEQUENCE [LARGE SCALE GENOMIC DNA]</scope>
</reference>